<dbReference type="CDD" id="cd02000">
    <property type="entry name" value="TPP_E1_PDC_ADC_BCADC"/>
    <property type="match status" value="1"/>
</dbReference>
<dbReference type="InterPro" id="IPR029061">
    <property type="entry name" value="THDP-binding"/>
</dbReference>
<dbReference type="InterPro" id="IPR001017">
    <property type="entry name" value="DH_E1"/>
</dbReference>
<gene>
    <name evidence="6" type="ORF">ATJ88_0701</name>
</gene>
<keyword evidence="6" id="KW-0670">Pyruvate</keyword>
<evidence type="ECO:0000256" key="4">
    <source>
        <dbReference type="SAM" id="MobiDB-lite"/>
    </source>
</evidence>
<dbReference type="RefSeq" id="WP_098462630.1">
    <property type="nucleotide sequence ID" value="NZ_PDJJ01000001.1"/>
</dbReference>
<dbReference type="OrthoDB" id="9766715at2"/>
<dbReference type="NCBIfam" id="TIGR03181">
    <property type="entry name" value="PDH_E1_alph_x"/>
    <property type="match status" value="1"/>
</dbReference>
<keyword evidence="3" id="KW-0786">Thiamine pyrophosphate</keyword>
<dbReference type="GO" id="GO:0000287">
    <property type="term" value="F:magnesium ion binding"/>
    <property type="evidence" value="ECO:0007669"/>
    <property type="project" value="UniProtKB-ARBA"/>
</dbReference>
<feature type="compositionally biased region" description="Polar residues" evidence="4">
    <location>
        <begin position="1"/>
        <end position="12"/>
    </location>
</feature>
<dbReference type="GO" id="GO:0016624">
    <property type="term" value="F:oxidoreductase activity, acting on the aldehyde or oxo group of donors, disulfide as acceptor"/>
    <property type="evidence" value="ECO:0007669"/>
    <property type="project" value="InterPro"/>
</dbReference>
<dbReference type="Gene3D" id="3.40.50.970">
    <property type="match status" value="1"/>
</dbReference>
<dbReference type="InterPro" id="IPR050771">
    <property type="entry name" value="Alpha-ketoacid_DH_E1_comp"/>
</dbReference>
<dbReference type="InterPro" id="IPR017596">
    <property type="entry name" value="PdhA/BkdA"/>
</dbReference>
<evidence type="ECO:0000256" key="1">
    <source>
        <dbReference type="ARBA" id="ARBA00001964"/>
    </source>
</evidence>
<dbReference type="AlphaFoldDB" id="A0A2A9EU39"/>
<dbReference type="SUPFAM" id="SSF52518">
    <property type="entry name" value="Thiamin diphosphate-binding fold (THDP-binding)"/>
    <property type="match status" value="1"/>
</dbReference>
<accession>A0A2A9EU39</accession>
<reference evidence="6 7" key="1">
    <citation type="submission" date="2017-10" db="EMBL/GenBank/DDBJ databases">
        <title>Sequencing the genomes of 1000 actinobacteria strains.</title>
        <authorList>
            <person name="Klenk H.-P."/>
        </authorList>
    </citation>
    <scope>NUCLEOTIDE SEQUENCE [LARGE SCALE GENOMIC DNA]</scope>
    <source>
        <strain evidence="6 7">DSM 21863</strain>
    </source>
</reference>
<name>A0A2A9EU39_9MICO</name>
<evidence type="ECO:0000259" key="5">
    <source>
        <dbReference type="Pfam" id="PF00676"/>
    </source>
</evidence>
<keyword evidence="2" id="KW-0560">Oxidoreductase</keyword>
<dbReference type="Proteomes" id="UP000224130">
    <property type="component" value="Unassembled WGS sequence"/>
</dbReference>
<evidence type="ECO:0000256" key="3">
    <source>
        <dbReference type="ARBA" id="ARBA00023052"/>
    </source>
</evidence>
<feature type="domain" description="Dehydrogenase E1 component" evidence="5">
    <location>
        <begin position="78"/>
        <end position="364"/>
    </location>
</feature>
<dbReference type="GO" id="GO:0009083">
    <property type="term" value="P:branched-chain amino acid catabolic process"/>
    <property type="evidence" value="ECO:0007669"/>
    <property type="project" value="TreeGrafter"/>
</dbReference>
<feature type="region of interest" description="Disordered" evidence="4">
    <location>
        <begin position="1"/>
        <end position="56"/>
    </location>
</feature>
<proteinExistence type="predicted"/>
<protein>
    <submittedName>
        <fullName evidence="6">Pyruvate dehydrogenase E1 component alpha subunit</fullName>
    </submittedName>
</protein>
<keyword evidence="7" id="KW-1185">Reference proteome</keyword>
<dbReference type="PANTHER" id="PTHR43380:SF1">
    <property type="entry name" value="2-OXOISOVALERATE DEHYDROGENASE SUBUNIT ALPHA, MITOCHONDRIAL"/>
    <property type="match status" value="1"/>
</dbReference>
<evidence type="ECO:0000313" key="6">
    <source>
        <dbReference type="EMBL" id="PFG42051.1"/>
    </source>
</evidence>
<evidence type="ECO:0000256" key="2">
    <source>
        <dbReference type="ARBA" id="ARBA00023002"/>
    </source>
</evidence>
<evidence type="ECO:0000313" key="7">
    <source>
        <dbReference type="Proteomes" id="UP000224130"/>
    </source>
</evidence>
<comment type="cofactor">
    <cofactor evidence="1">
        <name>thiamine diphosphate</name>
        <dbReference type="ChEBI" id="CHEBI:58937"/>
    </cofactor>
</comment>
<organism evidence="6 7">
    <name type="scientific">Isoptericola jiangsuensis</name>
    <dbReference type="NCBI Taxonomy" id="548579"/>
    <lineage>
        <taxon>Bacteria</taxon>
        <taxon>Bacillati</taxon>
        <taxon>Actinomycetota</taxon>
        <taxon>Actinomycetes</taxon>
        <taxon>Micrococcales</taxon>
        <taxon>Promicromonosporaceae</taxon>
        <taxon>Isoptericola</taxon>
    </lineage>
</organism>
<dbReference type="PANTHER" id="PTHR43380">
    <property type="entry name" value="2-OXOISOVALERATE DEHYDROGENASE SUBUNIT ALPHA, MITOCHONDRIAL"/>
    <property type="match status" value="1"/>
</dbReference>
<comment type="caution">
    <text evidence="6">The sequence shown here is derived from an EMBL/GenBank/DDBJ whole genome shotgun (WGS) entry which is preliminary data.</text>
</comment>
<dbReference type="EMBL" id="PDJJ01000001">
    <property type="protein sequence ID" value="PFG42051.1"/>
    <property type="molecule type" value="Genomic_DNA"/>
</dbReference>
<sequence>MPSTTDPRTLQDLSRAGRHDASVDSAHGGARDRTSTATPSGGTAQVIAPDGSRHAHPELDPWLEDVDDALLRQLYTDMAVARRVDAESTALQRQGQIGLWPPLLGQEAAQVGSAHALRGDDFVFSSYREHAVALVRGIAPADLLRVWRGVVGSGWDPYAARMAPMQVIIGAQTLHATGYAVGLLVERATGPGGSPAWGGPPSDGVERTSAVVSYFGDGATSQGDVHEAMTFAATWSAPVVFFCQNNQWAISEPVALQSKVPLVERARGYGMPGVRVDGNDVLAVLAATRQALHRARTGGGPTLIEAVTYRMGPHTTADDPTRYRTSADVDAWRALDPVDRFAAHLRGLGVLDDAAEQAAQDTCDAVAAALRSGISGTPDPSWEAVFEHVYAEPHATVAAERDAYARYLDGFADGADGAEQREGRR</sequence>
<dbReference type="Pfam" id="PF00676">
    <property type="entry name" value="E1_dh"/>
    <property type="match status" value="1"/>
</dbReference>